<sequence>MFKILSILFFFFFFTISFARPNEMLTGVVNTALGTVHNVAEAGTGAVQGVIDGVVPAAGAAVETVGGVAQGLVNMVPELPIGAPQQPSK</sequence>
<dbReference type="AlphaFoldDB" id="A0A2G5U0Q3"/>
<accession>A0A2G5U0Q3</accession>
<protein>
    <recommendedName>
        <fullName evidence="4">SXP/RAL-2 family protein Ani s 5-like cation-binding domain-containing protein</fullName>
    </recommendedName>
</protein>
<feature type="chain" id="PRO_5013653750" description="SXP/RAL-2 family protein Ani s 5-like cation-binding domain-containing protein" evidence="1">
    <location>
        <begin position="20"/>
        <end position="89"/>
    </location>
</feature>
<evidence type="ECO:0000313" key="3">
    <source>
        <dbReference type="Proteomes" id="UP000230233"/>
    </source>
</evidence>
<comment type="caution">
    <text evidence="2">The sequence shown here is derived from an EMBL/GenBank/DDBJ whole genome shotgun (WGS) entry which is preliminary data.</text>
</comment>
<gene>
    <name evidence="2" type="primary">Cnig_chr_IV.g13104</name>
    <name evidence="2" type="ORF">B9Z55_013104</name>
</gene>
<evidence type="ECO:0008006" key="4">
    <source>
        <dbReference type="Google" id="ProtNLM"/>
    </source>
</evidence>
<keyword evidence="1" id="KW-0732">Signal</keyword>
<dbReference type="OrthoDB" id="5894268at2759"/>
<evidence type="ECO:0000313" key="2">
    <source>
        <dbReference type="EMBL" id="PIC32951.1"/>
    </source>
</evidence>
<organism evidence="2 3">
    <name type="scientific">Caenorhabditis nigoni</name>
    <dbReference type="NCBI Taxonomy" id="1611254"/>
    <lineage>
        <taxon>Eukaryota</taxon>
        <taxon>Metazoa</taxon>
        <taxon>Ecdysozoa</taxon>
        <taxon>Nematoda</taxon>
        <taxon>Chromadorea</taxon>
        <taxon>Rhabditida</taxon>
        <taxon>Rhabditina</taxon>
        <taxon>Rhabditomorpha</taxon>
        <taxon>Rhabditoidea</taxon>
        <taxon>Rhabditidae</taxon>
        <taxon>Peloderinae</taxon>
        <taxon>Caenorhabditis</taxon>
    </lineage>
</organism>
<name>A0A2G5U0Q3_9PELO</name>
<keyword evidence="3" id="KW-1185">Reference proteome</keyword>
<reference evidence="3" key="1">
    <citation type="submission" date="2017-10" db="EMBL/GenBank/DDBJ databases">
        <title>Rapid genome shrinkage in a self-fertile nematode reveals novel sperm competition proteins.</title>
        <authorList>
            <person name="Yin D."/>
            <person name="Schwarz E.M."/>
            <person name="Thomas C.G."/>
            <person name="Felde R.L."/>
            <person name="Korf I.F."/>
            <person name="Cutter A.D."/>
            <person name="Schartner C.M."/>
            <person name="Ralston E.J."/>
            <person name="Meyer B.J."/>
            <person name="Haag E.S."/>
        </authorList>
    </citation>
    <scope>NUCLEOTIDE SEQUENCE [LARGE SCALE GENOMIC DNA]</scope>
    <source>
        <strain evidence="3">JU1422</strain>
    </source>
</reference>
<evidence type="ECO:0000256" key="1">
    <source>
        <dbReference type="SAM" id="SignalP"/>
    </source>
</evidence>
<dbReference type="Proteomes" id="UP000230233">
    <property type="component" value="Chromosome IV"/>
</dbReference>
<dbReference type="EMBL" id="PDUG01000004">
    <property type="protein sequence ID" value="PIC32951.1"/>
    <property type="molecule type" value="Genomic_DNA"/>
</dbReference>
<proteinExistence type="predicted"/>
<feature type="signal peptide" evidence="1">
    <location>
        <begin position="1"/>
        <end position="19"/>
    </location>
</feature>